<gene>
    <name evidence="1" type="ORF">PHYSODRAFT_536473</name>
</gene>
<keyword evidence="2" id="KW-1185">Reference proteome</keyword>
<accession>G5AJ84</accession>
<dbReference type="RefSeq" id="XP_009540135.1">
    <property type="nucleotide sequence ID" value="XM_009541840.1"/>
</dbReference>
<dbReference type="OMA" id="ATYYSCE"/>
<evidence type="ECO:0000313" key="2">
    <source>
        <dbReference type="Proteomes" id="UP000002640"/>
    </source>
</evidence>
<dbReference type="InParanoid" id="G5AJ84"/>
<dbReference type="KEGG" id="psoj:PHYSODRAFT_536473"/>
<dbReference type="EMBL" id="JH159190">
    <property type="protein sequence ID" value="EGZ04415.1"/>
    <property type="molecule type" value="Genomic_DNA"/>
</dbReference>
<sequence length="290" mass="31797">MTSTIIFNRNNIVSNGLNNTFRFNFTGSSVNFKNQEFALSSLQIYNSQFNINGSLYSNNTFSVLVPTAATYQTVSITLPNGYYSYADISNYIQSQLVSIGAYLIDSQGNNVVYIAMRENATYYSCEITCLATPTSVPSGYSRPSTGLYSLTGTGLPTATNTPRITVSNNGFSNVIGFSPATYPSSIQTTNQVFLSNISPQINPVSSYLIRSNLINNRVSTPPDILTSFSPQGTSIGQLISIQPPEYQWLSINDGAYSNITLSIVDQDFNNVKFEDPNSLIMLLIRDRKAP</sequence>
<dbReference type="Proteomes" id="UP000002640">
    <property type="component" value="Unassembled WGS sequence"/>
</dbReference>
<dbReference type="GeneID" id="20662270"/>
<name>G5AJ84_PHYSP</name>
<evidence type="ECO:0000313" key="1">
    <source>
        <dbReference type="EMBL" id="EGZ04415.1"/>
    </source>
</evidence>
<organism evidence="1 2">
    <name type="scientific">Phytophthora sojae (strain P6497)</name>
    <name type="common">Soybean stem and root rot agent</name>
    <name type="synonym">Phytophthora megasperma f. sp. glycines</name>
    <dbReference type="NCBI Taxonomy" id="1094619"/>
    <lineage>
        <taxon>Eukaryota</taxon>
        <taxon>Sar</taxon>
        <taxon>Stramenopiles</taxon>
        <taxon>Oomycota</taxon>
        <taxon>Peronosporomycetes</taxon>
        <taxon>Peronosporales</taxon>
        <taxon>Peronosporaceae</taxon>
        <taxon>Phytophthora</taxon>
    </lineage>
</organism>
<reference evidence="1 2" key="1">
    <citation type="journal article" date="2006" name="Science">
        <title>Phytophthora genome sequences uncover evolutionary origins and mechanisms of pathogenesis.</title>
        <authorList>
            <person name="Tyler B.M."/>
            <person name="Tripathy S."/>
            <person name="Zhang X."/>
            <person name="Dehal P."/>
            <person name="Jiang R.H."/>
            <person name="Aerts A."/>
            <person name="Arredondo F.D."/>
            <person name="Baxter L."/>
            <person name="Bensasson D."/>
            <person name="Beynon J.L."/>
            <person name="Chapman J."/>
            <person name="Damasceno C.M."/>
            <person name="Dorrance A.E."/>
            <person name="Dou D."/>
            <person name="Dickerman A.W."/>
            <person name="Dubchak I.L."/>
            <person name="Garbelotto M."/>
            <person name="Gijzen M."/>
            <person name="Gordon S.G."/>
            <person name="Govers F."/>
            <person name="Grunwald N.J."/>
            <person name="Huang W."/>
            <person name="Ivors K.L."/>
            <person name="Jones R.W."/>
            <person name="Kamoun S."/>
            <person name="Krampis K."/>
            <person name="Lamour K.H."/>
            <person name="Lee M.K."/>
            <person name="McDonald W.H."/>
            <person name="Medina M."/>
            <person name="Meijer H.J."/>
            <person name="Nordberg E.K."/>
            <person name="Maclean D.J."/>
            <person name="Ospina-Giraldo M.D."/>
            <person name="Morris P.F."/>
            <person name="Phuntumart V."/>
            <person name="Putnam N.H."/>
            <person name="Rash S."/>
            <person name="Rose J.K."/>
            <person name="Sakihama Y."/>
            <person name="Salamov A.A."/>
            <person name="Savidor A."/>
            <person name="Scheuring C.F."/>
            <person name="Smith B.M."/>
            <person name="Sobral B.W."/>
            <person name="Terry A."/>
            <person name="Torto-Alalibo T.A."/>
            <person name="Win J."/>
            <person name="Xu Z."/>
            <person name="Zhang H."/>
            <person name="Grigoriev I.V."/>
            <person name="Rokhsar D.S."/>
            <person name="Boore J.L."/>
        </authorList>
    </citation>
    <scope>NUCLEOTIDE SEQUENCE [LARGE SCALE GENOMIC DNA]</scope>
    <source>
        <strain evidence="1 2">P6497</strain>
    </source>
</reference>
<dbReference type="AlphaFoldDB" id="G5AJ84"/>
<protein>
    <submittedName>
        <fullName evidence="1">Uncharacterized protein</fullName>
    </submittedName>
</protein>
<proteinExistence type="predicted"/>